<evidence type="ECO:0000313" key="2">
    <source>
        <dbReference type="Proteomes" id="UP000886885"/>
    </source>
</evidence>
<gene>
    <name evidence="1" type="ORF">POTOM_018625</name>
</gene>
<organism evidence="1 2">
    <name type="scientific">Populus tomentosa</name>
    <name type="common">Chinese white poplar</name>
    <dbReference type="NCBI Taxonomy" id="118781"/>
    <lineage>
        <taxon>Eukaryota</taxon>
        <taxon>Viridiplantae</taxon>
        <taxon>Streptophyta</taxon>
        <taxon>Embryophyta</taxon>
        <taxon>Tracheophyta</taxon>
        <taxon>Spermatophyta</taxon>
        <taxon>Magnoliopsida</taxon>
        <taxon>eudicotyledons</taxon>
        <taxon>Gunneridae</taxon>
        <taxon>Pentapetalae</taxon>
        <taxon>rosids</taxon>
        <taxon>fabids</taxon>
        <taxon>Malpighiales</taxon>
        <taxon>Salicaceae</taxon>
        <taxon>Saliceae</taxon>
        <taxon>Populus</taxon>
    </lineage>
</organism>
<dbReference type="AlphaFoldDB" id="A0A8X8D2D0"/>
<sequence>MSDQEGPWPRSVASIALRMGAGLRSSQVGDPTSKLVAERAAQVAVLSNPSKHFARSPPFKMNNVPRDHELLMEVMFLPRPNGIKTAGYGEHSWLSKQQKQKSCLAEDRIIRQPISEPYEITREQVPIKMEQREWLQHAAAR</sequence>
<dbReference type="Proteomes" id="UP000886885">
    <property type="component" value="Chromosome 5A"/>
</dbReference>
<protein>
    <submittedName>
        <fullName evidence="1">Uncharacterized protein</fullName>
    </submittedName>
</protein>
<proteinExistence type="predicted"/>
<accession>A0A8X8D2D0</accession>
<evidence type="ECO:0000313" key="1">
    <source>
        <dbReference type="EMBL" id="KAG6775190.1"/>
    </source>
</evidence>
<reference evidence="1" key="1">
    <citation type="journal article" date="2020" name="bioRxiv">
        <title>Hybrid origin of Populus tomentosa Carr. identified through genome sequencing and phylogenomic analysis.</title>
        <authorList>
            <person name="An X."/>
            <person name="Gao K."/>
            <person name="Chen Z."/>
            <person name="Li J."/>
            <person name="Yang X."/>
            <person name="Yang X."/>
            <person name="Zhou J."/>
            <person name="Guo T."/>
            <person name="Zhao T."/>
            <person name="Huang S."/>
            <person name="Miao D."/>
            <person name="Khan W.U."/>
            <person name="Rao P."/>
            <person name="Ye M."/>
            <person name="Lei B."/>
            <person name="Liao W."/>
            <person name="Wang J."/>
            <person name="Ji L."/>
            <person name="Li Y."/>
            <person name="Guo B."/>
            <person name="Mustafa N.S."/>
            <person name="Li S."/>
            <person name="Yun Q."/>
            <person name="Keller S.R."/>
            <person name="Mao J."/>
            <person name="Zhang R."/>
            <person name="Strauss S.H."/>
        </authorList>
    </citation>
    <scope>NUCLEOTIDE SEQUENCE</scope>
    <source>
        <strain evidence="1">GM15</strain>
        <tissue evidence="1">Leaf</tissue>
    </source>
</reference>
<name>A0A8X8D2D0_POPTO</name>
<comment type="caution">
    <text evidence="1">The sequence shown here is derived from an EMBL/GenBank/DDBJ whole genome shotgun (WGS) entry which is preliminary data.</text>
</comment>
<keyword evidence="2" id="KW-1185">Reference proteome</keyword>
<dbReference type="EMBL" id="JAAWWB010000009">
    <property type="protein sequence ID" value="KAG6775190.1"/>
    <property type="molecule type" value="Genomic_DNA"/>
</dbReference>